<proteinExistence type="predicted"/>
<evidence type="ECO:0000313" key="1">
    <source>
        <dbReference type="EMBL" id="RPD91856.1"/>
    </source>
</evidence>
<evidence type="ECO:0008006" key="3">
    <source>
        <dbReference type="Google" id="ProtNLM"/>
    </source>
</evidence>
<accession>A0A3N4NEK9</accession>
<protein>
    <recommendedName>
        <fullName evidence="3">Resolvase</fullName>
    </recommendedName>
</protein>
<organism evidence="1 2">
    <name type="scientific">Candidatus Pantoea deserta</name>
    <dbReference type="NCBI Taxonomy" id="1869313"/>
    <lineage>
        <taxon>Bacteria</taxon>
        <taxon>Pseudomonadati</taxon>
        <taxon>Pseudomonadota</taxon>
        <taxon>Gammaproteobacteria</taxon>
        <taxon>Enterobacterales</taxon>
        <taxon>Erwiniaceae</taxon>
        <taxon>Pantoea</taxon>
    </lineage>
</organism>
<evidence type="ECO:0000313" key="2">
    <source>
        <dbReference type="Proteomes" id="UP000281332"/>
    </source>
</evidence>
<gene>
    <name evidence="1" type="ORF">BBB56_22910</name>
</gene>
<dbReference type="Proteomes" id="UP000281332">
    <property type="component" value="Unassembled WGS sequence"/>
</dbReference>
<comment type="caution">
    <text evidence="1">The sequence shown here is derived from an EMBL/GenBank/DDBJ whole genome shotgun (WGS) entry which is preliminary data.</text>
</comment>
<name>A0A3N4NEK9_9GAMM</name>
<keyword evidence="2" id="KW-1185">Reference proteome</keyword>
<dbReference type="AlphaFoldDB" id="A0A3N4NEK9"/>
<reference evidence="1 2" key="1">
    <citation type="submission" date="2018-11" db="EMBL/GenBank/DDBJ databases">
        <title>Whole genome sequencing of Pantoea sp. RIT388.</title>
        <authorList>
            <person name="Gan H.M."/>
            <person name="Hudson A.O."/>
        </authorList>
    </citation>
    <scope>NUCLEOTIDE SEQUENCE [LARGE SCALE GENOMIC DNA]</scope>
    <source>
        <strain evidence="1 2">RIT388</strain>
    </source>
</reference>
<dbReference type="EMBL" id="RMVG01000035">
    <property type="protein sequence ID" value="RPD91856.1"/>
    <property type="molecule type" value="Genomic_DNA"/>
</dbReference>
<sequence length="59" mass="6596">MAARHDEYAQYLPEPEISALLQYVPDLHHKMLFTTLWNTGVCINEAIAITEAMSATGAF</sequence>